<keyword evidence="3" id="KW-0479">Metal-binding</keyword>
<comment type="caution">
    <text evidence="9">The sequence shown here is derived from an EMBL/GenBank/DDBJ whole genome shotgun (WGS) entry which is preliminary data.</text>
</comment>
<gene>
    <name evidence="9" type="ORF">DES53_106155</name>
</gene>
<evidence type="ECO:0000313" key="10">
    <source>
        <dbReference type="Proteomes" id="UP000253426"/>
    </source>
</evidence>
<evidence type="ECO:0000256" key="1">
    <source>
        <dbReference type="ARBA" id="ARBA00022430"/>
    </source>
</evidence>
<organism evidence="9 10">
    <name type="scientific">Roseimicrobium gellanilyticum</name>
    <dbReference type="NCBI Taxonomy" id="748857"/>
    <lineage>
        <taxon>Bacteria</taxon>
        <taxon>Pseudomonadati</taxon>
        <taxon>Verrucomicrobiota</taxon>
        <taxon>Verrucomicrobiia</taxon>
        <taxon>Verrucomicrobiales</taxon>
        <taxon>Verrucomicrobiaceae</taxon>
        <taxon>Roseimicrobium</taxon>
    </lineage>
</organism>
<sequence>MSSVPRPPRLLPSQVSASHCSNWISAVTGLSPRRRFDTPLIGVLPGEGIGPQVTRAALQVLEAVSAVTGIRSEVTTGGDIGCDAEKTGGNPLPEDVVAFCRDVFERSGAILNGPGGSRYVYDLRRQFDLFFKISPIQAHCGLADASPLKTDLLQGLDLLIARENISGLYQGLGDSIIDSDGALITRHAFTYRESEVMRFLNAAARLAATRRGILTVVFKQHGVPTISAMWQKCAQEVARIQGVLCKMVDIDLMAYQLISQPSEFDVIAAPNMFGDVLADLAAALLGSRAMSFSGNFTPLGHGVYQTNHGAAYDLADTDDASPVGQILSLAMMLRHSFGLEAEASAIEQGVQQVWRDGWRTREVMAEGAKLAGTRKMTELITEAAANAAERAQ</sequence>
<dbReference type="Gene3D" id="3.40.718.10">
    <property type="entry name" value="Isopropylmalate Dehydrogenase"/>
    <property type="match status" value="1"/>
</dbReference>
<dbReference type="SMART" id="SM01329">
    <property type="entry name" value="Iso_dh"/>
    <property type="match status" value="1"/>
</dbReference>
<feature type="domain" description="Isopropylmalate dehydrogenase-like" evidence="8">
    <location>
        <begin position="40"/>
        <end position="380"/>
    </location>
</feature>
<evidence type="ECO:0000256" key="7">
    <source>
        <dbReference type="ARBA" id="ARBA00023304"/>
    </source>
</evidence>
<dbReference type="Pfam" id="PF00180">
    <property type="entry name" value="Iso_dh"/>
    <property type="match status" value="1"/>
</dbReference>
<dbReference type="EMBL" id="QNRR01000006">
    <property type="protein sequence ID" value="RBP42447.1"/>
    <property type="molecule type" value="Genomic_DNA"/>
</dbReference>
<name>A0A366HI56_9BACT</name>
<evidence type="ECO:0000256" key="4">
    <source>
        <dbReference type="ARBA" id="ARBA00022842"/>
    </source>
</evidence>
<evidence type="ECO:0000256" key="5">
    <source>
        <dbReference type="ARBA" id="ARBA00023002"/>
    </source>
</evidence>
<dbReference type="PANTHER" id="PTHR42979:SF1">
    <property type="entry name" value="3-ISOPROPYLMALATE DEHYDROGENASE"/>
    <property type="match status" value="1"/>
</dbReference>
<dbReference type="InterPro" id="IPR024084">
    <property type="entry name" value="IsoPropMal-DH-like_dom"/>
</dbReference>
<dbReference type="GO" id="GO:0005829">
    <property type="term" value="C:cytosol"/>
    <property type="evidence" value="ECO:0007669"/>
    <property type="project" value="TreeGrafter"/>
</dbReference>
<evidence type="ECO:0000313" key="9">
    <source>
        <dbReference type="EMBL" id="RBP42447.1"/>
    </source>
</evidence>
<proteinExistence type="predicted"/>
<evidence type="ECO:0000259" key="8">
    <source>
        <dbReference type="SMART" id="SM01329"/>
    </source>
</evidence>
<dbReference type="GO" id="GO:0046872">
    <property type="term" value="F:metal ion binding"/>
    <property type="evidence" value="ECO:0007669"/>
    <property type="project" value="UniProtKB-KW"/>
</dbReference>
<evidence type="ECO:0000256" key="6">
    <source>
        <dbReference type="ARBA" id="ARBA00023027"/>
    </source>
</evidence>
<keyword evidence="10" id="KW-1185">Reference proteome</keyword>
<keyword evidence="2" id="KW-0028">Amino-acid biosynthesis</keyword>
<dbReference type="GO" id="GO:0009098">
    <property type="term" value="P:L-leucine biosynthetic process"/>
    <property type="evidence" value="ECO:0007669"/>
    <property type="project" value="UniProtKB-KW"/>
</dbReference>
<keyword evidence="4" id="KW-0460">Magnesium</keyword>
<keyword evidence="6" id="KW-0520">NAD</keyword>
<evidence type="ECO:0000256" key="2">
    <source>
        <dbReference type="ARBA" id="ARBA00022605"/>
    </source>
</evidence>
<evidence type="ECO:0000256" key="3">
    <source>
        <dbReference type="ARBA" id="ARBA00022723"/>
    </source>
</evidence>
<protein>
    <submittedName>
        <fullName evidence="9">3-isopropylmalate dehydrogenase</fullName>
    </submittedName>
</protein>
<dbReference type="GO" id="GO:0003862">
    <property type="term" value="F:3-isopropylmalate dehydrogenase activity"/>
    <property type="evidence" value="ECO:0007669"/>
    <property type="project" value="InterPro"/>
</dbReference>
<reference evidence="9 10" key="1">
    <citation type="submission" date="2018-06" db="EMBL/GenBank/DDBJ databases">
        <title>Genomic Encyclopedia of Type Strains, Phase IV (KMG-IV): sequencing the most valuable type-strain genomes for metagenomic binning, comparative biology and taxonomic classification.</title>
        <authorList>
            <person name="Goeker M."/>
        </authorList>
    </citation>
    <scope>NUCLEOTIDE SEQUENCE [LARGE SCALE GENOMIC DNA]</scope>
    <source>
        <strain evidence="9 10">DSM 25532</strain>
    </source>
</reference>
<keyword evidence="5" id="KW-0560">Oxidoreductase</keyword>
<dbReference type="AlphaFoldDB" id="A0A366HI56"/>
<accession>A0A366HI56</accession>
<dbReference type="InterPro" id="IPR004429">
    <property type="entry name" value="Isopropylmalate_DH"/>
</dbReference>
<keyword evidence="1" id="KW-0432">Leucine biosynthesis</keyword>
<keyword evidence="7" id="KW-0100">Branched-chain amino acid biosynthesis</keyword>
<dbReference type="Proteomes" id="UP000253426">
    <property type="component" value="Unassembled WGS sequence"/>
</dbReference>
<dbReference type="PANTHER" id="PTHR42979">
    <property type="entry name" value="3-ISOPROPYLMALATE DEHYDROGENASE"/>
    <property type="match status" value="1"/>
</dbReference>
<dbReference type="SUPFAM" id="SSF53659">
    <property type="entry name" value="Isocitrate/Isopropylmalate dehydrogenase-like"/>
    <property type="match status" value="1"/>
</dbReference>